<accession>M7NMC8</accession>
<name>M7NMC8_9BACT</name>
<dbReference type="SUPFAM" id="SSF52540">
    <property type="entry name" value="P-loop containing nucleoside triphosphate hydrolases"/>
    <property type="match status" value="1"/>
</dbReference>
<keyword evidence="6 13" id="KW-0441">Lipid A biosynthesis</keyword>
<keyword evidence="9 13" id="KW-0418">Kinase</keyword>
<evidence type="ECO:0000256" key="2">
    <source>
        <dbReference type="ARBA" id="ARBA00004870"/>
    </source>
</evidence>
<evidence type="ECO:0000313" key="14">
    <source>
        <dbReference type="EMBL" id="EMR02940.1"/>
    </source>
</evidence>
<dbReference type="HAMAP" id="MF_00409">
    <property type="entry name" value="LpxK"/>
    <property type="match status" value="1"/>
</dbReference>
<dbReference type="AlphaFoldDB" id="M7NMC8"/>
<dbReference type="PANTHER" id="PTHR42724:SF1">
    <property type="entry name" value="TETRAACYLDISACCHARIDE 4'-KINASE, MITOCHONDRIAL-RELATED"/>
    <property type="match status" value="1"/>
</dbReference>
<dbReference type="EC" id="2.7.1.130" evidence="3 13"/>
<dbReference type="GO" id="GO:0009244">
    <property type="term" value="P:lipopolysaccharide core region biosynthetic process"/>
    <property type="evidence" value="ECO:0007669"/>
    <property type="project" value="TreeGrafter"/>
</dbReference>
<evidence type="ECO:0000256" key="7">
    <source>
        <dbReference type="ARBA" id="ARBA00022679"/>
    </source>
</evidence>
<dbReference type="InterPro" id="IPR003758">
    <property type="entry name" value="LpxK"/>
</dbReference>
<evidence type="ECO:0000256" key="9">
    <source>
        <dbReference type="ARBA" id="ARBA00022777"/>
    </source>
</evidence>
<dbReference type="GO" id="GO:0009029">
    <property type="term" value="F:lipid-A 4'-kinase activity"/>
    <property type="evidence" value="ECO:0007669"/>
    <property type="project" value="UniProtKB-UniRule"/>
</dbReference>
<comment type="caution">
    <text evidence="14">The sequence shown here is derived from an EMBL/GenBank/DDBJ whole genome shotgun (WGS) entry which is preliminary data.</text>
</comment>
<keyword evidence="8 13" id="KW-0547">Nucleotide-binding</keyword>
<dbReference type="GO" id="GO:0009245">
    <property type="term" value="P:lipid A biosynthetic process"/>
    <property type="evidence" value="ECO:0007669"/>
    <property type="project" value="UniProtKB-UniRule"/>
</dbReference>
<dbReference type="Proteomes" id="UP000011910">
    <property type="component" value="Unassembled WGS sequence"/>
</dbReference>
<comment type="pathway">
    <text evidence="2 13">Glycolipid biosynthesis; lipid IV(A) biosynthesis; lipid IV(A) from (3R)-3-hydroxytetradecanoyl-[acyl-carrier-protein] and UDP-N-acetyl-alpha-D-glucosamine: step 6/6.</text>
</comment>
<protein>
    <recommendedName>
        <fullName evidence="4 13">Tetraacyldisaccharide 4'-kinase</fullName>
        <ecNumber evidence="3 13">2.7.1.130</ecNumber>
    </recommendedName>
    <alternativeName>
        <fullName evidence="12 13">Lipid A 4'-kinase</fullName>
    </alternativeName>
</protein>
<reference evidence="14 15" key="1">
    <citation type="journal article" date="2013" name="Genome Announc.">
        <title>Draft Genome Sequence of Cesiribacter andamanensis Strain AMV16T, Isolated from a Soil Sample from a Mud Volcano in the Andaman Islands, India.</title>
        <authorList>
            <person name="Shivaji S."/>
            <person name="Ara S."/>
            <person name="Begum Z."/>
            <person name="Srinivas T.N."/>
            <person name="Singh A."/>
            <person name="Kumar Pinnaka A."/>
        </authorList>
    </citation>
    <scope>NUCLEOTIDE SEQUENCE [LARGE SCALE GENOMIC DNA]</scope>
    <source>
        <strain evidence="14 15">AMV16</strain>
    </source>
</reference>
<dbReference type="STRING" id="1279009.ADICEAN_01913"/>
<evidence type="ECO:0000256" key="4">
    <source>
        <dbReference type="ARBA" id="ARBA00016436"/>
    </source>
</evidence>
<dbReference type="RefSeq" id="WP_009195309.1">
    <property type="nucleotide sequence ID" value="NZ_AODQ01000040.1"/>
</dbReference>
<dbReference type="eggNOG" id="COG1663">
    <property type="taxonomic scope" value="Bacteria"/>
</dbReference>
<dbReference type="UniPathway" id="UPA00359">
    <property type="reaction ID" value="UER00482"/>
</dbReference>
<sequence>MMLPLYPLSLLYQGITWSRNQLYERGLLPSVGSDRMLICVGNLSVGGTGKTPMVEELVRLLQPRYPLATLSRGYGRQSKGYRLAGPGDSARTLGDEPYQYYQKWKGTVPVAVGEDRAAAIDRLLADKPETALILLDDAYQHRRVRADLNVLLTSYDLPFWKDWLLPAGRLRESRQGAKRAHVLVITKCPAQLSPQEQEQLRRQAAPYLTKGVPIYFSTIAYEPAVALTPAAAQATLTPQAPVMLLSGLAKPAPFEAWVRKHFRLLEHHQYADHHPYTPKELERLQQAYARHASERPLLLTSEKMRPACRIRPYCRCWSSCRCTTFPSASVFLLLMMQPRAALLRLFRSWC</sequence>
<dbReference type="GO" id="GO:0005524">
    <property type="term" value="F:ATP binding"/>
    <property type="evidence" value="ECO:0007669"/>
    <property type="project" value="UniProtKB-UniRule"/>
</dbReference>
<organism evidence="14 15">
    <name type="scientific">Cesiribacter andamanensis AMV16</name>
    <dbReference type="NCBI Taxonomy" id="1279009"/>
    <lineage>
        <taxon>Bacteria</taxon>
        <taxon>Pseudomonadati</taxon>
        <taxon>Bacteroidota</taxon>
        <taxon>Cytophagia</taxon>
        <taxon>Cytophagales</taxon>
        <taxon>Cesiribacteraceae</taxon>
        <taxon>Cesiribacter</taxon>
    </lineage>
</organism>
<dbReference type="Pfam" id="PF02606">
    <property type="entry name" value="LpxK"/>
    <property type="match status" value="1"/>
</dbReference>
<gene>
    <name evidence="13 14" type="primary">lpxK</name>
    <name evidence="14" type="ORF">ADICEAN_01913</name>
</gene>
<dbReference type="OrthoDB" id="9766423at2"/>
<evidence type="ECO:0000256" key="8">
    <source>
        <dbReference type="ARBA" id="ARBA00022741"/>
    </source>
</evidence>
<dbReference type="PATRIC" id="fig|1279009.4.peg.1943"/>
<dbReference type="InterPro" id="IPR027417">
    <property type="entry name" value="P-loop_NTPase"/>
</dbReference>
<keyword evidence="7 13" id="KW-0808">Transferase</keyword>
<comment type="catalytic activity">
    <reaction evidence="13">
        <text>a lipid A disaccharide + ATP = a lipid IVA + ADP + H(+)</text>
        <dbReference type="Rhea" id="RHEA:67840"/>
        <dbReference type="ChEBI" id="CHEBI:15378"/>
        <dbReference type="ChEBI" id="CHEBI:30616"/>
        <dbReference type="ChEBI" id="CHEBI:176343"/>
        <dbReference type="ChEBI" id="CHEBI:176425"/>
        <dbReference type="ChEBI" id="CHEBI:456216"/>
        <dbReference type="EC" id="2.7.1.130"/>
    </reaction>
</comment>
<keyword evidence="11 13" id="KW-0443">Lipid metabolism</keyword>
<feature type="binding site" evidence="13">
    <location>
        <begin position="44"/>
        <end position="51"/>
    </location>
    <ligand>
        <name>ATP</name>
        <dbReference type="ChEBI" id="CHEBI:30616"/>
    </ligand>
</feature>
<comment type="similarity">
    <text evidence="13">Belongs to the LpxK family.</text>
</comment>
<evidence type="ECO:0000313" key="15">
    <source>
        <dbReference type="Proteomes" id="UP000011910"/>
    </source>
</evidence>
<keyword evidence="5 13" id="KW-0444">Lipid biosynthesis</keyword>
<dbReference type="EMBL" id="AODQ01000040">
    <property type="protein sequence ID" value="EMR02940.1"/>
    <property type="molecule type" value="Genomic_DNA"/>
</dbReference>
<evidence type="ECO:0000256" key="3">
    <source>
        <dbReference type="ARBA" id="ARBA00012071"/>
    </source>
</evidence>
<dbReference type="NCBIfam" id="TIGR00682">
    <property type="entry name" value="lpxK"/>
    <property type="match status" value="1"/>
</dbReference>
<evidence type="ECO:0000256" key="6">
    <source>
        <dbReference type="ARBA" id="ARBA00022556"/>
    </source>
</evidence>
<evidence type="ECO:0000256" key="12">
    <source>
        <dbReference type="ARBA" id="ARBA00029757"/>
    </source>
</evidence>
<keyword evidence="15" id="KW-1185">Reference proteome</keyword>
<keyword evidence="10 13" id="KW-0067">ATP-binding</keyword>
<evidence type="ECO:0000256" key="5">
    <source>
        <dbReference type="ARBA" id="ARBA00022516"/>
    </source>
</evidence>
<proteinExistence type="inferred from homology"/>
<dbReference type="GO" id="GO:0005886">
    <property type="term" value="C:plasma membrane"/>
    <property type="evidence" value="ECO:0007669"/>
    <property type="project" value="TreeGrafter"/>
</dbReference>
<evidence type="ECO:0000256" key="10">
    <source>
        <dbReference type="ARBA" id="ARBA00022840"/>
    </source>
</evidence>
<evidence type="ECO:0000256" key="13">
    <source>
        <dbReference type="HAMAP-Rule" id="MF_00409"/>
    </source>
</evidence>
<evidence type="ECO:0000256" key="11">
    <source>
        <dbReference type="ARBA" id="ARBA00023098"/>
    </source>
</evidence>
<comment type="function">
    <text evidence="1 13">Transfers the gamma-phosphate of ATP to the 4'-position of a tetraacyldisaccharide 1-phosphate intermediate (termed DS-1-P) to form tetraacyldisaccharide 1,4'-bis-phosphate (lipid IVA).</text>
</comment>
<dbReference type="PANTHER" id="PTHR42724">
    <property type="entry name" value="TETRAACYLDISACCHARIDE 4'-KINASE"/>
    <property type="match status" value="1"/>
</dbReference>
<evidence type="ECO:0000256" key="1">
    <source>
        <dbReference type="ARBA" id="ARBA00002274"/>
    </source>
</evidence>